<proteinExistence type="predicted"/>
<sequence length="78" mass="9027">MVTSGNQNFKFIHAFEFTDTRNYNLQPSRQCAQSVKSYLVSVYHIPPSCLYIAAYGEKQPLRGDLYHRRDAALLRNIC</sequence>
<dbReference type="Gene3D" id="3.30.1330.60">
    <property type="entry name" value="OmpA-like domain"/>
    <property type="match status" value="1"/>
</dbReference>
<organism evidence="1 2">
    <name type="scientific">Candidatus Venteria ishoeyi</name>
    <dbReference type="NCBI Taxonomy" id="1899563"/>
    <lineage>
        <taxon>Bacteria</taxon>
        <taxon>Pseudomonadati</taxon>
        <taxon>Pseudomonadota</taxon>
        <taxon>Gammaproteobacteria</taxon>
        <taxon>Thiotrichales</taxon>
        <taxon>Thiotrichaceae</taxon>
        <taxon>Venteria</taxon>
    </lineage>
</organism>
<dbReference type="EMBL" id="FMSV02000540">
    <property type="protein sequence ID" value="SEH07778.1"/>
    <property type="molecule type" value="Genomic_DNA"/>
</dbReference>
<evidence type="ECO:0000313" key="2">
    <source>
        <dbReference type="Proteomes" id="UP000236724"/>
    </source>
</evidence>
<gene>
    <name evidence="1" type="ORF">MBHS_03663</name>
</gene>
<dbReference type="Proteomes" id="UP000236724">
    <property type="component" value="Unassembled WGS sequence"/>
</dbReference>
<reference evidence="1 2" key="1">
    <citation type="submission" date="2016-10" db="EMBL/GenBank/DDBJ databases">
        <authorList>
            <person name="de Groot N.N."/>
        </authorList>
    </citation>
    <scope>NUCLEOTIDE SEQUENCE [LARGE SCALE GENOMIC DNA]</scope>
    <source>
        <strain evidence="1">MBHS1</strain>
    </source>
</reference>
<evidence type="ECO:0000313" key="1">
    <source>
        <dbReference type="EMBL" id="SEH07778.1"/>
    </source>
</evidence>
<dbReference type="AlphaFoldDB" id="A0A1H6FCI0"/>
<accession>A0A1H6FCI0</accession>
<name>A0A1H6FCI0_9GAMM</name>
<dbReference type="OrthoDB" id="6195779at2"/>
<protein>
    <recommendedName>
        <fullName evidence="3">OmpA-like domain-containing protein</fullName>
    </recommendedName>
</protein>
<keyword evidence="2" id="KW-1185">Reference proteome</keyword>
<evidence type="ECO:0008006" key="3">
    <source>
        <dbReference type="Google" id="ProtNLM"/>
    </source>
</evidence>
<dbReference type="RefSeq" id="WP_103921400.1">
    <property type="nucleotide sequence ID" value="NZ_FMSV02000540.1"/>
</dbReference>
<dbReference type="InterPro" id="IPR036737">
    <property type="entry name" value="OmpA-like_sf"/>
</dbReference>
<dbReference type="SUPFAM" id="SSF103088">
    <property type="entry name" value="OmpA-like"/>
    <property type="match status" value="1"/>
</dbReference>